<protein>
    <recommendedName>
        <fullName evidence="3">Thioredoxin</fullName>
    </recommendedName>
</protein>
<evidence type="ECO:0008006" key="3">
    <source>
        <dbReference type="Google" id="ProtNLM"/>
    </source>
</evidence>
<evidence type="ECO:0000313" key="1">
    <source>
        <dbReference type="EMBL" id="QAV20663.1"/>
    </source>
</evidence>
<organism evidence="1 2">
    <name type="scientific">Paenibacillus chitinolyticus</name>
    <dbReference type="NCBI Taxonomy" id="79263"/>
    <lineage>
        <taxon>Bacteria</taxon>
        <taxon>Bacillati</taxon>
        <taxon>Bacillota</taxon>
        <taxon>Bacilli</taxon>
        <taxon>Bacillales</taxon>
        <taxon>Paenibacillaceae</taxon>
        <taxon>Paenibacillus</taxon>
    </lineage>
</organism>
<dbReference type="AlphaFoldDB" id="A0A410X223"/>
<proteinExistence type="predicted"/>
<reference evidence="1 2" key="1">
    <citation type="submission" date="2018-01" db="EMBL/GenBank/DDBJ databases">
        <title>The whole genome sequencing and assembly of Paenibacillus chitinolyticus KCCM 41400 strain.</title>
        <authorList>
            <person name="Kim J.-Y."/>
            <person name="Park M.-K."/>
            <person name="Lee Y.-J."/>
            <person name="Yi H."/>
            <person name="Bahn Y.-S."/>
            <person name="Kim J.F."/>
            <person name="Lee D.-W."/>
        </authorList>
    </citation>
    <scope>NUCLEOTIDE SEQUENCE [LARGE SCALE GENOMIC DNA]</scope>
    <source>
        <strain evidence="1 2">KCCM 41400</strain>
    </source>
</reference>
<dbReference type="EMBL" id="CP026520">
    <property type="protein sequence ID" value="QAV20663.1"/>
    <property type="molecule type" value="Genomic_DNA"/>
</dbReference>
<accession>A0A410X223</accession>
<name>A0A410X223_9BACL</name>
<dbReference type="Proteomes" id="UP000288943">
    <property type="component" value="Chromosome"/>
</dbReference>
<dbReference type="OrthoDB" id="2664403at2"/>
<dbReference type="KEGG" id="pchi:PC41400_24460"/>
<evidence type="ECO:0000313" key="2">
    <source>
        <dbReference type="Proteomes" id="UP000288943"/>
    </source>
</evidence>
<sequence>MAPINKRNSLLLRASILAVLGFIALTSNLTNSNSSTTLYVFNPYIPLTEERLKGLGIDVISYNPPIDKFKITSYPTYVLVKTKTQELIGITNDFTELERLRKKNN</sequence>
<gene>
    <name evidence="1" type="ORF">PC41400_24460</name>
</gene>